<evidence type="ECO:0000313" key="3">
    <source>
        <dbReference type="Proteomes" id="UP001432322"/>
    </source>
</evidence>
<sequence length="91" mass="10683">MEYHELLTVIEHVNYSVGLVVNFFLLYCIIFRTKCDLGVYRYRIVAGDGLFALLSTGPLNDRRILCVYLALYTLTFVLNDYSFLYRLWAVK</sequence>
<keyword evidence="1" id="KW-0812">Transmembrane</keyword>
<dbReference type="EMBL" id="BTSY01000004">
    <property type="protein sequence ID" value="GMT23101.1"/>
    <property type="molecule type" value="Genomic_DNA"/>
</dbReference>
<feature type="non-terminal residue" evidence="2">
    <location>
        <position position="91"/>
    </location>
</feature>
<name>A0AAV5VTS8_9BILA</name>
<feature type="transmembrane region" description="Helical" evidence="1">
    <location>
        <begin position="12"/>
        <end position="31"/>
    </location>
</feature>
<evidence type="ECO:0008006" key="4">
    <source>
        <dbReference type="Google" id="ProtNLM"/>
    </source>
</evidence>
<protein>
    <recommendedName>
        <fullName evidence="4">G protein-coupled receptor</fullName>
    </recommendedName>
</protein>
<keyword evidence="1" id="KW-1133">Transmembrane helix</keyword>
<gene>
    <name evidence="2" type="ORF">PFISCL1PPCAC_14398</name>
</gene>
<evidence type="ECO:0000313" key="2">
    <source>
        <dbReference type="EMBL" id="GMT23101.1"/>
    </source>
</evidence>
<evidence type="ECO:0000256" key="1">
    <source>
        <dbReference type="SAM" id="Phobius"/>
    </source>
</evidence>
<dbReference type="AlphaFoldDB" id="A0AAV5VTS8"/>
<keyword evidence="1" id="KW-0472">Membrane</keyword>
<comment type="caution">
    <text evidence="2">The sequence shown here is derived from an EMBL/GenBank/DDBJ whole genome shotgun (WGS) entry which is preliminary data.</text>
</comment>
<dbReference type="Proteomes" id="UP001432322">
    <property type="component" value="Unassembled WGS sequence"/>
</dbReference>
<proteinExistence type="predicted"/>
<accession>A0AAV5VTS8</accession>
<organism evidence="2 3">
    <name type="scientific">Pristionchus fissidentatus</name>
    <dbReference type="NCBI Taxonomy" id="1538716"/>
    <lineage>
        <taxon>Eukaryota</taxon>
        <taxon>Metazoa</taxon>
        <taxon>Ecdysozoa</taxon>
        <taxon>Nematoda</taxon>
        <taxon>Chromadorea</taxon>
        <taxon>Rhabditida</taxon>
        <taxon>Rhabditina</taxon>
        <taxon>Diplogasteromorpha</taxon>
        <taxon>Diplogasteroidea</taxon>
        <taxon>Neodiplogasteridae</taxon>
        <taxon>Pristionchus</taxon>
    </lineage>
</organism>
<keyword evidence="3" id="KW-1185">Reference proteome</keyword>
<reference evidence="2" key="1">
    <citation type="submission" date="2023-10" db="EMBL/GenBank/DDBJ databases">
        <title>Genome assembly of Pristionchus species.</title>
        <authorList>
            <person name="Yoshida K."/>
            <person name="Sommer R.J."/>
        </authorList>
    </citation>
    <scope>NUCLEOTIDE SEQUENCE</scope>
    <source>
        <strain evidence="2">RS5133</strain>
    </source>
</reference>
<feature type="transmembrane region" description="Helical" evidence="1">
    <location>
        <begin position="65"/>
        <end position="88"/>
    </location>
</feature>